<dbReference type="CDD" id="cd08958">
    <property type="entry name" value="FR_SDR_e"/>
    <property type="match status" value="1"/>
</dbReference>
<evidence type="ECO:0000313" key="5">
    <source>
        <dbReference type="Proteomes" id="UP000215914"/>
    </source>
</evidence>
<protein>
    <submittedName>
        <fullName evidence="4">Putative NAD(P)-binding Rossmann-fold superfamily protein</fullName>
    </submittedName>
</protein>
<dbReference type="PANTHER" id="PTHR10366">
    <property type="entry name" value="NAD DEPENDENT EPIMERASE/DEHYDRATASE"/>
    <property type="match status" value="1"/>
</dbReference>
<evidence type="ECO:0000256" key="1">
    <source>
        <dbReference type="ARBA" id="ARBA00022857"/>
    </source>
</evidence>
<dbReference type="STRING" id="4232.A0A251VJ65"/>
<dbReference type="InParanoid" id="A0A251VJ65"/>
<dbReference type="InterPro" id="IPR001509">
    <property type="entry name" value="Epimerase_deHydtase"/>
</dbReference>
<keyword evidence="5" id="KW-1185">Reference proteome</keyword>
<evidence type="ECO:0000313" key="4">
    <source>
        <dbReference type="EMBL" id="OTG34992.1"/>
    </source>
</evidence>
<dbReference type="InterPro" id="IPR036291">
    <property type="entry name" value="NAD(P)-bd_dom_sf"/>
</dbReference>
<dbReference type="FunFam" id="3.40.50.720:FF:000645">
    <property type="entry name" value="Anthocyanidin reductase ((2S)-flavan-3-ol-forming)"/>
    <property type="match status" value="1"/>
</dbReference>
<keyword evidence="2" id="KW-0560">Oxidoreductase</keyword>
<dbReference type="Proteomes" id="UP000215914">
    <property type="component" value="Chromosome 2"/>
</dbReference>
<dbReference type="Pfam" id="PF01370">
    <property type="entry name" value="Epimerase"/>
    <property type="match status" value="1"/>
</dbReference>
<gene>
    <name evidence="4" type="primary">BAN</name>
    <name evidence="4" type="ORF">HannXRQ_Chr02g0051961</name>
</gene>
<dbReference type="OrthoDB" id="2735536at2759"/>
<feature type="domain" description="NAD-dependent epimerase/dehydratase" evidence="3">
    <location>
        <begin position="9"/>
        <end position="261"/>
    </location>
</feature>
<proteinExistence type="predicted"/>
<dbReference type="PANTHER" id="PTHR10366:SF696">
    <property type="entry name" value="OS07G0601900 PROTEIN"/>
    <property type="match status" value="1"/>
</dbReference>
<dbReference type="EMBL" id="CM007891">
    <property type="protein sequence ID" value="OTG34992.1"/>
    <property type="molecule type" value="Genomic_DNA"/>
</dbReference>
<dbReference type="InterPro" id="IPR050425">
    <property type="entry name" value="NAD(P)_dehydrat-like"/>
</dbReference>
<reference evidence="5" key="1">
    <citation type="journal article" date="2017" name="Nature">
        <title>The sunflower genome provides insights into oil metabolism, flowering and Asterid evolution.</title>
        <authorList>
            <person name="Badouin H."/>
            <person name="Gouzy J."/>
            <person name="Grassa C.J."/>
            <person name="Murat F."/>
            <person name="Staton S.E."/>
            <person name="Cottret L."/>
            <person name="Lelandais-Briere C."/>
            <person name="Owens G.L."/>
            <person name="Carrere S."/>
            <person name="Mayjonade B."/>
            <person name="Legrand L."/>
            <person name="Gill N."/>
            <person name="Kane N.C."/>
            <person name="Bowers J.E."/>
            <person name="Hubner S."/>
            <person name="Bellec A."/>
            <person name="Berard A."/>
            <person name="Berges H."/>
            <person name="Blanchet N."/>
            <person name="Boniface M.C."/>
            <person name="Brunel D."/>
            <person name="Catrice O."/>
            <person name="Chaidir N."/>
            <person name="Claudel C."/>
            <person name="Donnadieu C."/>
            <person name="Faraut T."/>
            <person name="Fievet G."/>
            <person name="Helmstetter N."/>
            <person name="King M."/>
            <person name="Knapp S.J."/>
            <person name="Lai Z."/>
            <person name="Le Paslier M.C."/>
            <person name="Lippi Y."/>
            <person name="Lorenzon L."/>
            <person name="Mandel J.R."/>
            <person name="Marage G."/>
            <person name="Marchand G."/>
            <person name="Marquand E."/>
            <person name="Bret-Mestries E."/>
            <person name="Morien E."/>
            <person name="Nambeesan S."/>
            <person name="Nguyen T."/>
            <person name="Pegot-Espagnet P."/>
            <person name="Pouilly N."/>
            <person name="Raftis F."/>
            <person name="Sallet E."/>
            <person name="Schiex T."/>
            <person name="Thomas J."/>
            <person name="Vandecasteele C."/>
            <person name="Vares D."/>
            <person name="Vear F."/>
            <person name="Vautrin S."/>
            <person name="Crespi M."/>
            <person name="Mangin B."/>
            <person name="Burke J.M."/>
            <person name="Salse J."/>
            <person name="Munos S."/>
            <person name="Vincourt P."/>
            <person name="Rieseberg L.H."/>
            <person name="Langlade N.B."/>
        </authorList>
    </citation>
    <scope>NUCLEOTIDE SEQUENCE [LARGE SCALE GENOMIC DNA]</scope>
    <source>
        <strain evidence="5">cv. SF193</strain>
    </source>
</reference>
<sequence length="336" mass="37844">MRSEGNCKVCVTGGAGYIGSALVHSLLQNGYTVHATLRNLGDESKVGLLKSFPWAQERLHLFEADIYKPKEFEKAIQGCVYVFHVATPMQHTTGYKYNNFVEAAVNAVKEIIDACKKSRTVKRLIYTASVVAASPLKDDASGYKTTMDESCWTSPHLNVPYTNDFLEDYTNSKTKSEREILKIEEETVNELEVVTLSCGLVGGRGRLPYPTVTVLMFISQIANNCTNYQSLRYLEELLGKIPIVHIEDICRAHIFCAETPSVNGRFLCASSYVTSADIAKYYQKMYPRLNKECLEEHGREIKWGSKKLEDKGFAYKYSTEKILNDCLEFAKRSGDI</sequence>
<evidence type="ECO:0000259" key="3">
    <source>
        <dbReference type="Pfam" id="PF01370"/>
    </source>
</evidence>
<dbReference type="Gene3D" id="3.40.50.720">
    <property type="entry name" value="NAD(P)-binding Rossmann-like Domain"/>
    <property type="match status" value="1"/>
</dbReference>
<dbReference type="OMA" id="HYLESKP"/>
<name>A0A251VJ65_HELAN</name>
<keyword evidence="1" id="KW-0521">NADP</keyword>
<evidence type="ECO:0000256" key="2">
    <source>
        <dbReference type="ARBA" id="ARBA00023002"/>
    </source>
</evidence>
<organism evidence="4 5">
    <name type="scientific">Helianthus annuus</name>
    <name type="common">Common sunflower</name>
    <dbReference type="NCBI Taxonomy" id="4232"/>
    <lineage>
        <taxon>Eukaryota</taxon>
        <taxon>Viridiplantae</taxon>
        <taxon>Streptophyta</taxon>
        <taxon>Embryophyta</taxon>
        <taxon>Tracheophyta</taxon>
        <taxon>Spermatophyta</taxon>
        <taxon>Magnoliopsida</taxon>
        <taxon>eudicotyledons</taxon>
        <taxon>Gunneridae</taxon>
        <taxon>Pentapetalae</taxon>
        <taxon>asterids</taxon>
        <taxon>campanulids</taxon>
        <taxon>Asterales</taxon>
        <taxon>Asteraceae</taxon>
        <taxon>Asteroideae</taxon>
        <taxon>Heliantheae alliance</taxon>
        <taxon>Heliantheae</taxon>
        <taxon>Helianthus</taxon>
    </lineage>
</organism>
<accession>A0A251VJ65</accession>
<dbReference type="AlphaFoldDB" id="A0A251VJ65"/>
<dbReference type="GO" id="GO:0016616">
    <property type="term" value="F:oxidoreductase activity, acting on the CH-OH group of donors, NAD or NADP as acceptor"/>
    <property type="evidence" value="ECO:0000318"/>
    <property type="project" value="GO_Central"/>
</dbReference>
<dbReference type="SUPFAM" id="SSF51735">
    <property type="entry name" value="NAD(P)-binding Rossmann-fold domains"/>
    <property type="match status" value="1"/>
</dbReference>